<dbReference type="InterPro" id="IPR000847">
    <property type="entry name" value="LysR_HTH_N"/>
</dbReference>
<dbReference type="PANTHER" id="PTHR30126:SF40">
    <property type="entry name" value="HTH-TYPE TRANSCRIPTIONAL REGULATOR GLTR"/>
    <property type="match status" value="1"/>
</dbReference>
<evidence type="ECO:0000256" key="3">
    <source>
        <dbReference type="ARBA" id="ARBA00023125"/>
    </source>
</evidence>
<sequence>MLPDFNRLKVFYHIYTLNSIVGAANKLHLSQPAISQQLQKLEAELKVPLFTRLHKKLVPTAAGERLFTLVEPFVVKLEDEISYIRQPSDRPAGTLRIGAPREFGKEYLPRFCHEFRRLYPDVMFKLKFKESIPLLTMIREGKLDYALVDVYFNQVELPSFPDIFSIDPLLKEEMVLVCSKEYYQERIAGDHSFKNLLDKEYITDEDDPSILALWFKHHFQKIPESLNVVMTLDSHEALISGLKLGMGLGVATSYLIWEEIQKGEIIPIATTKNVMVNMISLVQLQDKVPTLTEKTFRDFMIAGMQKKQVLERFQCIGS</sequence>
<dbReference type="InterPro" id="IPR036390">
    <property type="entry name" value="WH_DNA-bd_sf"/>
</dbReference>
<evidence type="ECO:0000313" key="6">
    <source>
        <dbReference type="EMBL" id="SEA70822.1"/>
    </source>
</evidence>
<dbReference type="PANTHER" id="PTHR30126">
    <property type="entry name" value="HTH-TYPE TRANSCRIPTIONAL REGULATOR"/>
    <property type="match status" value="1"/>
</dbReference>
<proteinExistence type="inferred from homology"/>
<evidence type="ECO:0000313" key="7">
    <source>
        <dbReference type="Proteomes" id="UP000199409"/>
    </source>
</evidence>
<accession>A0A1H4DEZ0</accession>
<dbReference type="GO" id="GO:0003700">
    <property type="term" value="F:DNA-binding transcription factor activity"/>
    <property type="evidence" value="ECO:0007669"/>
    <property type="project" value="InterPro"/>
</dbReference>
<dbReference type="SUPFAM" id="SSF46785">
    <property type="entry name" value="Winged helix' DNA-binding domain"/>
    <property type="match status" value="1"/>
</dbReference>
<dbReference type="Gene3D" id="3.40.190.290">
    <property type="match status" value="1"/>
</dbReference>
<dbReference type="EMBL" id="FNQN01000010">
    <property type="protein sequence ID" value="SEA70822.1"/>
    <property type="molecule type" value="Genomic_DNA"/>
</dbReference>
<dbReference type="Pfam" id="PF03466">
    <property type="entry name" value="LysR_substrate"/>
    <property type="match status" value="1"/>
</dbReference>
<keyword evidence="7" id="KW-1185">Reference proteome</keyword>
<keyword evidence="2" id="KW-0805">Transcription regulation</keyword>
<dbReference type="SUPFAM" id="SSF53850">
    <property type="entry name" value="Periplasmic binding protein-like II"/>
    <property type="match status" value="1"/>
</dbReference>
<dbReference type="InterPro" id="IPR036388">
    <property type="entry name" value="WH-like_DNA-bd_sf"/>
</dbReference>
<dbReference type="PRINTS" id="PR00039">
    <property type="entry name" value="HTHLYSR"/>
</dbReference>
<reference evidence="6 7" key="1">
    <citation type="submission" date="2016-10" db="EMBL/GenBank/DDBJ databases">
        <authorList>
            <person name="de Groot N.N."/>
        </authorList>
    </citation>
    <scope>NUCLEOTIDE SEQUENCE [LARGE SCALE GENOMIC DNA]</scope>
    <source>
        <strain evidence="6 7">DSM 7343</strain>
    </source>
</reference>
<name>A0A1H4DEZ0_9BACT</name>
<dbReference type="CDD" id="cd05466">
    <property type="entry name" value="PBP2_LTTR_substrate"/>
    <property type="match status" value="1"/>
</dbReference>
<dbReference type="RefSeq" id="WP_092350104.1">
    <property type="nucleotide sequence ID" value="NZ_FNQN01000010.1"/>
</dbReference>
<keyword evidence="3 6" id="KW-0238">DNA-binding</keyword>
<evidence type="ECO:0000256" key="1">
    <source>
        <dbReference type="ARBA" id="ARBA00009437"/>
    </source>
</evidence>
<organism evidence="6 7">
    <name type="scientific">Desulfuromusa kysingii</name>
    <dbReference type="NCBI Taxonomy" id="37625"/>
    <lineage>
        <taxon>Bacteria</taxon>
        <taxon>Pseudomonadati</taxon>
        <taxon>Thermodesulfobacteriota</taxon>
        <taxon>Desulfuromonadia</taxon>
        <taxon>Desulfuromonadales</taxon>
        <taxon>Geopsychrobacteraceae</taxon>
        <taxon>Desulfuromusa</taxon>
    </lineage>
</organism>
<dbReference type="Proteomes" id="UP000199409">
    <property type="component" value="Unassembled WGS sequence"/>
</dbReference>
<dbReference type="InterPro" id="IPR005119">
    <property type="entry name" value="LysR_subst-bd"/>
</dbReference>
<dbReference type="Gene3D" id="1.10.10.10">
    <property type="entry name" value="Winged helix-like DNA-binding domain superfamily/Winged helix DNA-binding domain"/>
    <property type="match status" value="1"/>
</dbReference>
<feature type="domain" description="HTH lysR-type" evidence="5">
    <location>
        <begin position="3"/>
        <end position="60"/>
    </location>
</feature>
<keyword evidence="4" id="KW-0804">Transcription</keyword>
<dbReference type="PROSITE" id="PS50931">
    <property type="entry name" value="HTH_LYSR"/>
    <property type="match status" value="1"/>
</dbReference>
<evidence type="ECO:0000256" key="2">
    <source>
        <dbReference type="ARBA" id="ARBA00023015"/>
    </source>
</evidence>
<protein>
    <submittedName>
        <fullName evidence="6">DNA-binding transcriptional regulator, LysR family</fullName>
    </submittedName>
</protein>
<dbReference type="Pfam" id="PF00126">
    <property type="entry name" value="HTH_1"/>
    <property type="match status" value="1"/>
</dbReference>
<dbReference type="OrthoDB" id="9785745at2"/>
<dbReference type="AlphaFoldDB" id="A0A1H4DEZ0"/>
<evidence type="ECO:0000259" key="5">
    <source>
        <dbReference type="PROSITE" id="PS50931"/>
    </source>
</evidence>
<comment type="similarity">
    <text evidence="1">Belongs to the LysR transcriptional regulatory family.</text>
</comment>
<evidence type="ECO:0000256" key="4">
    <source>
        <dbReference type="ARBA" id="ARBA00023163"/>
    </source>
</evidence>
<dbReference type="GO" id="GO:0000976">
    <property type="term" value="F:transcription cis-regulatory region binding"/>
    <property type="evidence" value="ECO:0007669"/>
    <property type="project" value="TreeGrafter"/>
</dbReference>
<dbReference type="FunFam" id="1.10.10.10:FF:000001">
    <property type="entry name" value="LysR family transcriptional regulator"/>
    <property type="match status" value="1"/>
</dbReference>
<gene>
    <name evidence="6" type="ORF">SAMN05660420_02901</name>
</gene>
<dbReference type="STRING" id="37625.SAMN05660420_02901"/>